<dbReference type="InterPro" id="IPR001810">
    <property type="entry name" value="F-box_dom"/>
</dbReference>
<evidence type="ECO:0000313" key="2">
    <source>
        <dbReference type="EnsemblMetazoa" id="tetur07g03280.1"/>
    </source>
</evidence>
<dbReference type="EMBL" id="CAEY01001886">
    <property type="status" value="NOT_ANNOTATED_CDS"/>
    <property type="molecule type" value="Genomic_DNA"/>
</dbReference>
<dbReference type="AlphaFoldDB" id="T1K909"/>
<dbReference type="SUPFAM" id="SSF52047">
    <property type="entry name" value="RNI-like"/>
    <property type="match status" value="1"/>
</dbReference>
<organism evidence="2 3">
    <name type="scientific">Tetranychus urticae</name>
    <name type="common">Two-spotted spider mite</name>
    <dbReference type="NCBI Taxonomy" id="32264"/>
    <lineage>
        <taxon>Eukaryota</taxon>
        <taxon>Metazoa</taxon>
        <taxon>Ecdysozoa</taxon>
        <taxon>Arthropoda</taxon>
        <taxon>Chelicerata</taxon>
        <taxon>Arachnida</taxon>
        <taxon>Acari</taxon>
        <taxon>Acariformes</taxon>
        <taxon>Trombidiformes</taxon>
        <taxon>Prostigmata</taxon>
        <taxon>Eleutherengona</taxon>
        <taxon>Raphignathae</taxon>
        <taxon>Tetranychoidea</taxon>
        <taxon>Tetranychidae</taxon>
        <taxon>Tetranychus</taxon>
    </lineage>
</organism>
<gene>
    <name evidence="2" type="primary">107362026</name>
</gene>
<protein>
    <recommendedName>
        <fullName evidence="1">F-box domain-containing protein</fullName>
    </recommendedName>
</protein>
<dbReference type="PROSITE" id="PS50181">
    <property type="entry name" value="FBOX"/>
    <property type="match status" value="1"/>
</dbReference>
<keyword evidence="3" id="KW-1185">Reference proteome</keyword>
<dbReference type="OMA" id="ACRTQNY"/>
<dbReference type="HOGENOM" id="CLU_765783_0_0_1"/>
<reference evidence="3" key="1">
    <citation type="submission" date="2011-08" db="EMBL/GenBank/DDBJ databases">
        <authorList>
            <person name="Rombauts S."/>
        </authorList>
    </citation>
    <scope>NUCLEOTIDE SEQUENCE</scope>
    <source>
        <strain evidence="3">London</strain>
    </source>
</reference>
<dbReference type="OrthoDB" id="10455331at2759"/>
<proteinExistence type="predicted"/>
<name>T1K909_TETUR</name>
<feature type="domain" description="F-box" evidence="1">
    <location>
        <begin position="4"/>
        <end position="54"/>
    </location>
</feature>
<dbReference type="CDD" id="cd09917">
    <property type="entry name" value="F-box_SF"/>
    <property type="match status" value="1"/>
</dbReference>
<dbReference type="InterPro" id="IPR036047">
    <property type="entry name" value="F-box-like_dom_sf"/>
</dbReference>
<dbReference type="EnsemblMetazoa" id="tetur07g03280.1">
    <property type="protein sequence ID" value="tetur07g03280.1"/>
    <property type="gene ID" value="tetur07g03280"/>
</dbReference>
<dbReference type="Proteomes" id="UP000015104">
    <property type="component" value="Unassembled WGS sequence"/>
</dbReference>
<sequence>MTETKTFFDLPDTIQLKILSYITNIREKIRLASVSSQFYHLVSEACRTQNYKLVNLSDFMYAGEIEKGAENHGTVFVNLHTLLRFAPRLTHFVDKIYHFDYEAHVDSDNKKIREPLPLPHIKYLAIDLCQFYFFGKPYEPSFEQKLSIFFADISSVLTLDIRIDRDYKINFPNFHNLKALRLAYYANDRWPRLVPVPPSMLRIVSGRLPCLEEFELTSHYIDIYNNLPGMMTDFAISSPNLRSIKVTQHSTYHHDFPDDMLPEYHVVPYTENQKLFHLEYLDLRGAVFPLSFWEKLLMLVPNLKYLVCNPSTNKNITRLAARFCRQAKYNIERPFEIEDEYRHYTQRTHGFNNQRYLYSIEN</sequence>
<accession>T1K909</accession>
<reference evidence="2" key="2">
    <citation type="submission" date="2015-06" db="UniProtKB">
        <authorList>
            <consortium name="EnsemblMetazoa"/>
        </authorList>
    </citation>
    <scope>IDENTIFICATION</scope>
</reference>
<evidence type="ECO:0000313" key="3">
    <source>
        <dbReference type="Proteomes" id="UP000015104"/>
    </source>
</evidence>
<dbReference type="SUPFAM" id="SSF81383">
    <property type="entry name" value="F-box domain"/>
    <property type="match status" value="1"/>
</dbReference>
<evidence type="ECO:0000259" key="1">
    <source>
        <dbReference type="PROSITE" id="PS50181"/>
    </source>
</evidence>